<accession>A0A397J1X1</accession>
<keyword evidence="3" id="KW-1185">Reference proteome</keyword>
<evidence type="ECO:0000313" key="2">
    <source>
        <dbReference type="EMBL" id="RHZ82171.1"/>
    </source>
</evidence>
<protein>
    <submittedName>
        <fullName evidence="2">Uncharacterized protein</fullName>
    </submittedName>
</protein>
<dbReference type="AlphaFoldDB" id="A0A397J1X1"/>
<evidence type="ECO:0000256" key="1">
    <source>
        <dbReference type="SAM" id="MobiDB-lite"/>
    </source>
</evidence>
<gene>
    <name evidence="2" type="ORF">Glove_113g64</name>
</gene>
<evidence type="ECO:0000313" key="3">
    <source>
        <dbReference type="Proteomes" id="UP000266861"/>
    </source>
</evidence>
<feature type="region of interest" description="Disordered" evidence="1">
    <location>
        <begin position="84"/>
        <end position="109"/>
    </location>
</feature>
<dbReference type="Proteomes" id="UP000266861">
    <property type="component" value="Unassembled WGS sequence"/>
</dbReference>
<reference evidence="2 3" key="1">
    <citation type="submission" date="2018-08" db="EMBL/GenBank/DDBJ databases">
        <title>Genome and evolution of the arbuscular mycorrhizal fungus Diversispora epigaea (formerly Glomus versiforme) and its bacterial endosymbionts.</title>
        <authorList>
            <person name="Sun X."/>
            <person name="Fei Z."/>
            <person name="Harrison M."/>
        </authorList>
    </citation>
    <scope>NUCLEOTIDE SEQUENCE [LARGE SCALE GENOMIC DNA]</scope>
    <source>
        <strain evidence="2 3">IT104</strain>
    </source>
</reference>
<dbReference type="OrthoDB" id="2434299at2759"/>
<dbReference type="EMBL" id="PQFF01000105">
    <property type="protein sequence ID" value="RHZ82171.1"/>
    <property type="molecule type" value="Genomic_DNA"/>
</dbReference>
<feature type="compositionally biased region" description="Polar residues" evidence="1">
    <location>
        <begin position="92"/>
        <end position="109"/>
    </location>
</feature>
<organism evidence="2 3">
    <name type="scientific">Diversispora epigaea</name>
    <dbReference type="NCBI Taxonomy" id="1348612"/>
    <lineage>
        <taxon>Eukaryota</taxon>
        <taxon>Fungi</taxon>
        <taxon>Fungi incertae sedis</taxon>
        <taxon>Mucoromycota</taxon>
        <taxon>Glomeromycotina</taxon>
        <taxon>Glomeromycetes</taxon>
        <taxon>Diversisporales</taxon>
        <taxon>Diversisporaceae</taxon>
        <taxon>Diversispora</taxon>
    </lineage>
</organism>
<comment type="caution">
    <text evidence="2">The sequence shown here is derived from an EMBL/GenBank/DDBJ whole genome shotgun (WGS) entry which is preliminary data.</text>
</comment>
<sequence length="109" mass="11995">MTSMSRSEQSEGTYVTDVIIPLLRSCLGGLPNGTICLSTVERQSLASKARRNLNVDEERMGKKPDVMGLLKQDDKIFGANKLALEQARSHPPRNSQLSPTVSSPPHNKY</sequence>
<name>A0A397J1X1_9GLOM</name>
<proteinExistence type="predicted"/>